<dbReference type="InterPro" id="IPR052029">
    <property type="entry name" value="PpiD_chaperone"/>
</dbReference>
<dbReference type="PANTHER" id="PTHR47529">
    <property type="entry name" value="PEPTIDYL-PROLYL CIS-TRANS ISOMERASE D"/>
    <property type="match status" value="1"/>
</dbReference>
<keyword evidence="4 12" id="KW-0812">Transmembrane</keyword>
<keyword evidence="3" id="KW-0997">Cell inner membrane</keyword>
<gene>
    <name evidence="14" type="ordered locus">Dvul_1929</name>
</gene>
<evidence type="ECO:0000256" key="11">
    <source>
        <dbReference type="PROSITE-ProRule" id="PRU00278"/>
    </source>
</evidence>
<keyword evidence="2" id="KW-1003">Cell membrane</keyword>
<dbReference type="PANTHER" id="PTHR47529:SF1">
    <property type="entry name" value="PERIPLASMIC CHAPERONE PPID"/>
    <property type="match status" value="1"/>
</dbReference>
<dbReference type="InterPro" id="IPR023058">
    <property type="entry name" value="PPIase_PpiC_CS"/>
</dbReference>
<dbReference type="Gene3D" id="3.10.50.40">
    <property type="match status" value="1"/>
</dbReference>
<evidence type="ECO:0000256" key="4">
    <source>
        <dbReference type="ARBA" id="ARBA00022692"/>
    </source>
</evidence>
<keyword evidence="7" id="KW-0143">Chaperone</keyword>
<keyword evidence="11 14" id="KW-0413">Isomerase</keyword>
<dbReference type="PROSITE" id="PS01096">
    <property type="entry name" value="PPIC_PPIASE_1"/>
    <property type="match status" value="1"/>
</dbReference>
<sequence>MLDVIRGHAQSWGVKVAFGLIIVVFVFWGVGSMQEGPTSVVATVNKKPIVIRDFIREYERQVESLRTRFPGVTADELKKLGLKRQVLQQMVAETLMQQEAERLGITVTPYELRAAIDQIPAFRDASGKFDPETYKKVLKAQQTVPGRFEEGVRKDMLGRKMRALVTAGAVVTDAEARDMFTYAQEKRSIDYVLFPLDEYAAAASIEDAALQAWYDSNKARFTEPQKVRLDFVRISAESLAAGIDIPETAIAAFYAENAASYFMQPERVRARHILVRVPEGADEATVRKAEERIADAAAQIKAGKDFAAVAAKVSEDGSARNGGELGWFGRGEMVKPFEDAAFGLKPGEVSAPVRSQFGFHLIKSEGHEAQRQKALDEVRNEIRKRLAEEKAIEKVHDSLDNALELVSAGKSVDEIAAQLKLERQTSEPLTRESASATLGLKPADVTLAFSAPAGTVIDTPLEAEGGYIIARVAEVAPERIPGFDEVRDKVVVAVREDEGARLALKAADEALAGVRDGQLPGALASRVKTSPLFGRDGNIPGLGVDPALAAAAFSAEKGVWSDKAHATPQGVVVLRVHEVVRPTDAQWQAVASTVKETILAAKREEMFRAFLTTLHAKGKVEVKDASVLE</sequence>
<dbReference type="Gene3D" id="1.10.4030.10">
    <property type="entry name" value="Porin chaperone SurA, peptide-binding domain"/>
    <property type="match status" value="1"/>
</dbReference>
<comment type="subcellular location">
    <subcellularLocation>
        <location evidence="1">Cell inner membrane</location>
        <topology evidence="1">Single-pass type II membrane protein</topology>
        <orientation evidence="1">Periplasmic side</orientation>
    </subcellularLocation>
</comment>
<evidence type="ECO:0000256" key="7">
    <source>
        <dbReference type="ARBA" id="ARBA00023186"/>
    </source>
</evidence>
<evidence type="ECO:0000313" key="15">
    <source>
        <dbReference type="Proteomes" id="UP000009173"/>
    </source>
</evidence>
<evidence type="ECO:0000256" key="2">
    <source>
        <dbReference type="ARBA" id="ARBA00022475"/>
    </source>
</evidence>
<name>A0A0H3A9E4_NITV4</name>
<evidence type="ECO:0000256" key="8">
    <source>
        <dbReference type="ARBA" id="ARBA00038408"/>
    </source>
</evidence>
<dbReference type="Proteomes" id="UP000009173">
    <property type="component" value="Chromosome"/>
</dbReference>
<dbReference type="PROSITE" id="PS50198">
    <property type="entry name" value="PPIC_PPIASE_2"/>
    <property type="match status" value="1"/>
</dbReference>
<feature type="transmembrane region" description="Helical" evidence="12">
    <location>
        <begin position="12"/>
        <end position="31"/>
    </location>
</feature>
<dbReference type="SUPFAM" id="SSF54534">
    <property type="entry name" value="FKBP-like"/>
    <property type="match status" value="1"/>
</dbReference>
<comment type="similarity">
    <text evidence="8">Belongs to the PpiD chaperone family.</text>
</comment>
<organism evidence="14 15">
    <name type="scientific">Nitratidesulfovibrio vulgaris (strain DP4)</name>
    <name type="common">Desulfovibrio vulgaris</name>
    <dbReference type="NCBI Taxonomy" id="391774"/>
    <lineage>
        <taxon>Bacteria</taxon>
        <taxon>Pseudomonadati</taxon>
        <taxon>Thermodesulfobacteriota</taxon>
        <taxon>Desulfovibrionia</taxon>
        <taxon>Desulfovibrionales</taxon>
        <taxon>Desulfovibrionaceae</taxon>
        <taxon>Nitratidesulfovibrio</taxon>
    </lineage>
</organism>
<keyword evidence="6 12" id="KW-0472">Membrane</keyword>
<evidence type="ECO:0000256" key="6">
    <source>
        <dbReference type="ARBA" id="ARBA00023136"/>
    </source>
</evidence>
<dbReference type="AlphaFoldDB" id="A0A0H3A9E4"/>
<dbReference type="Pfam" id="PF00639">
    <property type="entry name" value="Rotamase"/>
    <property type="match status" value="1"/>
</dbReference>
<dbReference type="KEGG" id="dvl:Dvul_1929"/>
<dbReference type="SMR" id="A0A0H3A9E4"/>
<evidence type="ECO:0000256" key="12">
    <source>
        <dbReference type="SAM" id="Phobius"/>
    </source>
</evidence>
<proteinExistence type="inferred from homology"/>
<evidence type="ECO:0000259" key="13">
    <source>
        <dbReference type="PROSITE" id="PS50198"/>
    </source>
</evidence>
<dbReference type="SUPFAM" id="SSF109998">
    <property type="entry name" value="Triger factor/SurA peptide-binding domain-like"/>
    <property type="match status" value="1"/>
</dbReference>
<accession>A0A0H3A9E4</accession>
<dbReference type="InterPro" id="IPR000297">
    <property type="entry name" value="PPIase_PpiC"/>
</dbReference>
<dbReference type="EMBL" id="CP000527">
    <property type="protein sequence ID" value="ABM28945.1"/>
    <property type="molecule type" value="Genomic_DNA"/>
</dbReference>
<feature type="domain" description="PpiC" evidence="13">
    <location>
        <begin position="265"/>
        <end position="366"/>
    </location>
</feature>
<dbReference type="GO" id="GO:0005886">
    <property type="term" value="C:plasma membrane"/>
    <property type="evidence" value="ECO:0007669"/>
    <property type="project" value="UniProtKB-SubCell"/>
</dbReference>
<evidence type="ECO:0000256" key="3">
    <source>
        <dbReference type="ARBA" id="ARBA00022519"/>
    </source>
</evidence>
<evidence type="ECO:0000256" key="9">
    <source>
        <dbReference type="ARBA" id="ARBA00040743"/>
    </source>
</evidence>
<evidence type="ECO:0000313" key="14">
    <source>
        <dbReference type="EMBL" id="ABM28945.1"/>
    </source>
</evidence>
<reference evidence="15" key="1">
    <citation type="journal article" date="2009" name="Environ. Microbiol.">
        <title>Contribution of mobile genetic elements to Desulfovibrio vulgaris genome plasticity.</title>
        <authorList>
            <person name="Walker C.B."/>
            <person name="Stolyar S."/>
            <person name="Chivian D."/>
            <person name="Pinel N."/>
            <person name="Gabster J.A."/>
            <person name="Dehal P.S."/>
            <person name="He Z."/>
            <person name="Yang Z.K."/>
            <person name="Yen H.C."/>
            <person name="Zhou J."/>
            <person name="Wall J.D."/>
            <person name="Hazen T.C."/>
            <person name="Arkin A.P."/>
            <person name="Stahl D.A."/>
        </authorList>
    </citation>
    <scope>NUCLEOTIDE SEQUENCE [LARGE SCALE GENOMIC DNA]</scope>
    <source>
        <strain evidence="15">DP4</strain>
    </source>
</reference>
<protein>
    <recommendedName>
        <fullName evidence="9">Periplasmic chaperone PpiD</fullName>
    </recommendedName>
    <alternativeName>
        <fullName evidence="10">Periplasmic folding chaperone</fullName>
    </alternativeName>
</protein>
<evidence type="ECO:0000256" key="10">
    <source>
        <dbReference type="ARBA" id="ARBA00042775"/>
    </source>
</evidence>
<dbReference type="InterPro" id="IPR027304">
    <property type="entry name" value="Trigger_fact/SurA_dom_sf"/>
</dbReference>
<dbReference type="GO" id="GO:0003755">
    <property type="term" value="F:peptidyl-prolyl cis-trans isomerase activity"/>
    <property type="evidence" value="ECO:0007669"/>
    <property type="project" value="UniProtKB-KW"/>
</dbReference>
<evidence type="ECO:0000256" key="5">
    <source>
        <dbReference type="ARBA" id="ARBA00022989"/>
    </source>
</evidence>
<keyword evidence="11" id="KW-0697">Rotamase</keyword>
<dbReference type="RefSeq" id="WP_010938364.1">
    <property type="nucleotide sequence ID" value="NC_008751.1"/>
</dbReference>
<dbReference type="Pfam" id="PF13624">
    <property type="entry name" value="SurA_N_3"/>
    <property type="match status" value="1"/>
</dbReference>
<dbReference type="HOGENOM" id="CLU_023843_1_0_7"/>
<evidence type="ECO:0000256" key="1">
    <source>
        <dbReference type="ARBA" id="ARBA00004382"/>
    </source>
</evidence>
<keyword evidence="5 12" id="KW-1133">Transmembrane helix</keyword>
<dbReference type="InterPro" id="IPR046357">
    <property type="entry name" value="PPIase_dom_sf"/>
</dbReference>